<feature type="non-terminal residue" evidence="1">
    <location>
        <position position="1"/>
    </location>
</feature>
<sequence length="86" mass="9421">EGVIWKSPYNAQVIYANGRSLSPVPIGRNWTLNEDVVIDGDLTFGSNYSLNLNGYTFTVKGNLIQNTGIIDINGGSLIVEGDYRLQ</sequence>
<reference evidence="1 2" key="1">
    <citation type="submission" date="2014-12" db="EMBL/GenBank/DDBJ databases">
        <title>Genome sequencing of Alteromonas marina AD001.</title>
        <authorList>
            <person name="Adrian T.G.S."/>
            <person name="Chan K.G."/>
        </authorList>
    </citation>
    <scope>NUCLEOTIDE SEQUENCE [LARGE SCALE GENOMIC DNA]</scope>
    <source>
        <strain evidence="1 2">AD001</strain>
    </source>
</reference>
<dbReference type="AlphaFoldDB" id="A0A0B3YWF7"/>
<name>A0A0B3YWF7_9ALTE</name>
<evidence type="ECO:0000313" key="1">
    <source>
        <dbReference type="EMBL" id="KHT45573.1"/>
    </source>
</evidence>
<comment type="caution">
    <text evidence="1">The sequence shown here is derived from an EMBL/GenBank/DDBJ whole genome shotgun (WGS) entry which is preliminary data.</text>
</comment>
<dbReference type="Proteomes" id="UP000031197">
    <property type="component" value="Unassembled WGS sequence"/>
</dbReference>
<feature type="non-terminal residue" evidence="1">
    <location>
        <position position="86"/>
    </location>
</feature>
<keyword evidence="2" id="KW-1185">Reference proteome</keyword>
<accession>A0A0B3YWF7</accession>
<evidence type="ECO:0000313" key="2">
    <source>
        <dbReference type="Proteomes" id="UP000031197"/>
    </source>
</evidence>
<gene>
    <name evidence="1" type="ORF">RJ41_15055</name>
</gene>
<organism evidence="1 2">
    <name type="scientific">Alteromonas marina</name>
    <dbReference type="NCBI Taxonomy" id="203795"/>
    <lineage>
        <taxon>Bacteria</taxon>
        <taxon>Pseudomonadati</taxon>
        <taxon>Pseudomonadota</taxon>
        <taxon>Gammaproteobacteria</taxon>
        <taxon>Alteromonadales</taxon>
        <taxon>Alteromonadaceae</taxon>
        <taxon>Alteromonas/Salinimonas group</taxon>
        <taxon>Alteromonas</taxon>
    </lineage>
</organism>
<dbReference type="RefSeq" id="WP_039222581.1">
    <property type="nucleotide sequence ID" value="NZ_JWLW01000061.1"/>
</dbReference>
<protein>
    <submittedName>
        <fullName evidence="1">Uncharacterized protein</fullName>
    </submittedName>
</protein>
<proteinExistence type="predicted"/>
<dbReference type="EMBL" id="JWLW01000061">
    <property type="protein sequence ID" value="KHT45573.1"/>
    <property type="molecule type" value="Genomic_DNA"/>
</dbReference>